<evidence type="ECO:0000256" key="5">
    <source>
        <dbReference type="ARBA" id="ARBA00022643"/>
    </source>
</evidence>
<dbReference type="InterPro" id="IPR035587">
    <property type="entry name" value="DUS-like_FMN-bd"/>
</dbReference>
<dbReference type="PIRSF" id="PIRSF006621">
    <property type="entry name" value="Dus"/>
    <property type="match status" value="1"/>
</dbReference>
<keyword evidence="5 12" id="KW-0288">FMN</keyword>
<evidence type="ECO:0000256" key="8">
    <source>
        <dbReference type="ARBA" id="ARBA00022884"/>
    </source>
</evidence>
<evidence type="ECO:0000313" key="17">
    <source>
        <dbReference type="Proteomes" id="UP000824099"/>
    </source>
</evidence>
<comment type="catalytic activity">
    <reaction evidence="10">
        <text>a 5,6-dihydrouridine in tRNA + NADP(+) = a uridine in tRNA + NADPH + H(+)</text>
        <dbReference type="Rhea" id="RHEA:23624"/>
        <dbReference type="Rhea" id="RHEA-COMP:13339"/>
        <dbReference type="Rhea" id="RHEA-COMP:13887"/>
        <dbReference type="ChEBI" id="CHEBI:15378"/>
        <dbReference type="ChEBI" id="CHEBI:57783"/>
        <dbReference type="ChEBI" id="CHEBI:58349"/>
        <dbReference type="ChEBI" id="CHEBI:65315"/>
        <dbReference type="ChEBI" id="CHEBI:74443"/>
    </reaction>
</comment>
<evidence type="ECO:0000256" key="14">
    <source>
        <dbReference type="PIRSR" id="PIRSR006621-2"/>
    </source>
</evidence>
<dbReference type="InterPro" id="IPR024036">
    <property type="entry name" value="tRNA-dHydroUridine_Synthase_C"/>
</dbReference>
<evidence type="ECO:0000256" key="7">
    <source>
        <dbReference type="ARBA" id="ARBA00022857"/>
    </source>
</evidence>
<feature type="active site" description="Proton donor" evidence="13">
    <location>
        <position position="100"/>
    </location>
</feature>
<feature type="domain" description="DUS-like FMN-binding" evidence="15">
    <location>
        <begin position="14"/>
        <end position="319"/>
    </location>
</feature>
<dbReference type="Pfam" id="PF01207">
    <property type="entry name" value="Dus"/>
    <property type="match status" value="1"/>
</dbReference>
<evidence type="ECO:0000256" key="13">
    <source>
        <dbReference type="PIRSR" id="PIRSR006621-1"/>
    </source>
</evidence>
<keyword evidence="6 12" id="KW-0819">tRNA processing</keyword>
<comment type="similarity">
    <text evidence="12">Belongs to the dus family.</text>
</comment>
<dbReference type="Gene3D" id="1.10.1200.80">
    <property type="entry name" value="Putative flavin oxidoreducatase, domain 2"/>
    <property type="match status" value="1"/>
</dbReference>
<evidence type="ECO:0000256" key="4">
    <source>
        <dbReference type="ARBA" id="ARBA00022630"/>
    </source>
</evidence>
<evidence type="ECO:0000313" key="16">
    <source>
        <dbReference type="EMBL" id="HIU63809.1"/>
    </source>
</evidence>
<evidence type="ECO:0000256" key="3">
    <source>
        <dbReference type="ARBA" id="ARBA00022555"/>
    </source>
</evidence>
<keyword evidence="3" id="KW-0820">tRNA-binding</keyword>
<dbReference type="InterPro" id="IPR013785">
    <property type="entry name" value="Aldolase_TIM"/>
</dbReference>
<keyword evidence="4 12" id="KW-0285">Flavoprotein</keyword>
<evidence type="ECO:0000256" key="2">
    <source>
        <dbReference type="ARBA" id="ARBA00002790"/>
    </source>
</evidence>
<dbReference type="GO" id="GO:0017150">
    <property type="term" value="F:tRNA dihydrouridine synthase activity"/>
    <property type="evidence" value="ECO:0007669"/>
    <property type="project" value="InterPro"/>
</dbReference>
<keyword evidence="7" id="KW-0521">NADP</keyword>
<feature type="binding site" evidence="14">
    <location>
        <position position="169"/>
    </location>
    <ligand>
        <name>FMN</name>
        <dbReference type="ChEBI" id="CHEBI:58210"/>
    </ligand>
</feature>
<feature type="binding site" evidence="14">
    <location>
        <position position="70"/>
    </location>
    <ligand>
        <name>FMN</name>
        <dbReference type="ChEBI" id="CHEBI:58210"/>
    </ligand>
</feature>
<name>A0A9D1MPK9_9FIRM</name>
<evidence type="ECO:0000256" key="10">
    <source>
        <dbReference type="ARBA" id="ARBA00048205"/>
    </source>
</evidence>
<dbReference type="Proteomes" id="UP000824099">
    <property type="component" value="Unassembled WGS sequence"/>
</dbReference>
<dbReference type="PANTHER" id="PTHR45846">
    <property type="entry name" value="TRNA-DIHYDROURIDINE(47) SYNTHASE [NAD(P)(+)]-LIKE"/>
    <property type="match status" value="1"/>
</dbReference>
<dbReference type="NCBIfam" id="TIGR00737">
    <property type="entry name" value="nifR3_yhdG"/>
    <property type="match status" value="1"/>
</dbReference>
<dbReference type="GO" id="GO:0050660">
    <property type="term" value="F:flavin adenine dinucleotide binding"/>
    <property type="evidence" value="ECO:0007669"/>
    <property type="project" value="InterPro"/>
</dbReference>
<dbReference type="EC" id="1.3.1.-" evidence="12"/>
<accession>A0A9D1MPK9</accession>
<comment type="catalytic activity">
    <reaction evidence="11">
        <text>a 5,6-dihydrouridine in tRNA + NAD(+) = a uridine in tRNA + NADH + H(+)</text>
        <dbReference type="Rhea" id="RHEA:54452"/>
        <dbReference type="Rhea" id="RHEA-COMP:13339"/>
        <dbReference type="Rhea" id="RHEA-COMP:13887"/>
        <dbReference type="ChEBI" id="CHEBI:15378"/>
        <dbReference type="ChEBI" id="CHEBI:57540"/>
        <dbReference type="ChEBI" id="CHEBI:57945"/>
        <dbReference type="ChEBI" id="CHEBI:65315"/>
        <dbReference type="ChEBI" id="CHEBI:74443"/>
    </reaction>
</comment>
<dbReference type="Gene3D" id="3.20.20.70">
    <property type="entry name" value="Aldolase class I"/>
    <property type="match status" value="1"/>
</dbReference>
<sequence length="324" mass="36080">MFLGKLEVKIPVVLAPMAGITDLPFRLLCRELGSGFTISEMVSAKGLLHKNDKTFAMLRIEEKERPTAIQLFGSDPRELAEAAAIVEKNGADIVDFNMGCPVPKIVNNGEGSALMKNPELAYEILARMVDAVQIPVTVKFRSGWNEKTMNAEEIARKAELAGVSAVAVHARTREQHYSGTADWQVIRAVKEVVKIPVFGNGDIKSLADGKRMIEETNCDGLMLGRGVDGNPWLFRDFAAYFKGEPQPEPVALEERFAFIIRHFSLLIAHKGEVVATKEMRRHLTAYSKGLPYAAEYRGKFNAITDFEQAKKILDEYLQKLIAER</sequence>
<dbReference type="InterPro" id="IPR018517">
    <property type="entry name" value="tRNA_hU_synthase_CS"/>
</dbReference>
<feature type="binding site" evidence="14">
    <location>
        <begin position="16"/>
        <end position="18"/>
    </location>
    <ligand>
        <name>FMN</name>
        <dbReference type="ChEBI" id="CHEBI:58210"/>
    </ligand>
</feature>
<evidence type="ECO:0000259" key="15">
    <source>
        <dbReference type="Pfam" id="PF01207"/>
    </source>
</evidence>
<keyword evidence="8" id="KW-0694">RNA-binding</keyword>
<dbReference type="PANTHER" id="PTHR45846:SF1">
    <property type="entry name" value="TRNA-DIHYDROURIDINE(47) SYNTHASE [NAD(P)(+)]-LIKE"/>
    <property type="match status" value="1"/>
</dbReference>
<evidence type="ECO:0000256" key="12">
    <source>
        <dbReference type="PIRNR" id="PIRNR006621"/>
    </source>
</evidence>
<dbReference type="InterPro" id="IPR001269">
    <property type="entry name" value="DUS_fam"/>
</dbReference>
<feature type="binding site" evidence="14">
    <location>
        <position position="139"/>
    </location>
    <ligand>
        <name>FMN</name>
        <dbReference type="ChEBI" id="CHEBI:58210"/>
    </ligand>
</feature>
<dbReference type="GO" id="GO:0000049">
    <property type="term" value="F:tRNA binding"/>
    <property type="evidence" value="ECO:0007669"/>
    <property type="project" value="UniProtKB-KW"/>
</dbReference>
<comment type="function">
    <text evidence="2 12">Catalyzes the synthesis of 5,6-dihydrouridine (D), a modified base found in the D-loop of most tRNAs, via the reduction of the C5-C6 double bond in target uridines.</text>
</comment>
<evidence type="ECO:0000256" key="6">
    <source>
        <dbReference type="ARBA" id="ARBA00022694"/>
    </source>
</evidence>
<dbReference type="SUPFAM" id="SSF51395">
    <property type="entry name" value="FMN-linked oxidoreductases"/>
    <property type="match status" value="1"/>
</dbReference>
<evidence type="ECO:0000256" key="11">
    <source>
        <dbReference type="ARBA" id="ARBA00048802"/>
    </source>
</evidence>
<dbReference type="CDD" id="cd02801">
    <property type="entry name" value="DUS_like_FMN"/>
    <property type="match status" value="1"/>
</dbReference>
<gene>
    <name evidence="16" type="primary">dusB</name>
    <name evidence="16" type="ORF">IAB06_02035</name>
</gene>
<organism evidence="16 17">
    <name type="scientific">Candidatus Avacidaminococcus intestinavium</name>
    <dbReference type="NCBI Taxonomy" id="2840684"/>
    <lineage>
        <taxon>Bacteria</taxon>
        <taxon>Bacillati</taxon>
        <taxon>Bacillota</taxon>
        <taxon>Negativicutes</taxon>
        <taxon>Acidaminococcales</taxon>
        <taxon>Acidaminococcaceae</taxon>
        <taxon>Acidaminococcaceae incertae sedis</taxon>
        <taxon>Candidatus Avacidaminococcus</taxon>
    </lineage>
</organism>
<proteinExistence type="inferred from homology"/>
<dbReference type="PROSITE" id="PS01136">
    <property type="entry name" value="UPF0034"/>
    <property type="match status" value="1"/>
</dbReference>
<evidence type="ECO:0000256" key="9">
    <source>
        <dbReference type="ARBA" id="ARBA00023002"/>
    </source>
</evidence>
<comment type="caution">
    <text evidence="16">The sequence shown here is derived from an EMBL/GenBank/DDBJ whole genome shotgun (WGS) entry which is preliminary data.</text>
</comment>
<reference evidence="16" key="1">
    <citation type="submission" date="2020-10" db="EMBL/GenBank/DDBJ databases">
        <authorList>
            <person name="Gilroy R."/>
        </authorList>
    </citation>
    <scope>NUCLEOTIDE SEQUENCE</scope>
    <source>
        <strain evidence="16">CHK160-1198</strain>
    </source>
</reference>
<dbReference type="InterPro" id="IPR004652">
    <property type="entry name" value="DusB-like"/>
</dbReference>
<reference evidence="16" key="2">
    <citation type="journal article" date="2021" name="PeerJ">
        <title>Extensive microbial diversity within the chicken gut microbiome revealed by metagenomics and culture.</title>
        <authorList>
            <person name="Gilroy R."/>
            <person name="Ravi A."/>
            <person name="Getino M."/>
            <person name="Pursley I."/>
            <person name="Horton D.L."/>
            <person name="Alikhan N.F."/>
            <person name="Baker D."/>
            <person name="Gharbi K."/>
            <person name="Hall N."/>
            <person name="Watson M."/>
            <person name="Adriaenssens E.M."/>
            <person name="Foster-Nyarko E."/>
            <person name="Jarju S."/>
            <person name="Secka A."/>
            <person name="Antonio M."/>
            <person name="Oren A."/>
            <person name="Chaudhuri R.R."/>
            <person name="La Ragione R."/>
            <person name="Hildebrand F."/>
            <person name="Pallen M.J."/>
        </authorList>
    </citation>
    <scope>NUCLEOTIDE SEQUENCE</scope>
    <source>
        <strain evidence="16">CHK160-1198</strain>
    </source>
</reference>
<dbReference type="EMBL" id="DVNI01000029">
    <property type="protein sequence ID" value="HIU63809.1"/>
    <property type="molecule type" value="Genomic_DNA"/>
</dbReference>
<comment type="cofactor">
    <cofactor evidence="1 12 14">
        <name>FMN</name>
        <dbReference type="ChEBI" id="CHEBI:58210"/>
    </cofactor>
</comment>
<keyword evidence="9 12" id="KW-0560">Oxidoreductase</keyword>
<dbReference type="AlphaFoldDB" id="A0A9D1MPK9"/>
<evidence type="ECO:0000256" key="1">
    <source>
        <dbReference type="ARBA" id="ARBA00001917"/>
    </source>
</evidence>
<protein>
    <recommendedName>
        <fullName evidence="12">tRNA-dihydrouridine synthase</fullName>
        <ecNumber evidence="12">1.3.1.-</ecNumber>
    </recommendedName>
</protein>
<feature type="binding site" evidence="14">
    <location>
        <begin position="224"/>
        <end position="225"/>
    </location>
    <ligand>
        <name>FMN</name>
        <dbReference type="ChEBI" id="CHEBI:58210"/>
    </ligand>
</feature>
<keyword evidence="14" id="KW-0547">Nucleotide-binding</keyword>